<name>A0A9W9C1M2_9PLEO</name>
<dbReference type="Proteomes" id="UP001140562">
    <property type="component" value="Unassembled WGS sequence"/>
</dbReference>
<comment type="caution">
    <text evidence="1">The sequence shown here is derived from an EMBL/GenBank/DDBJ whole genome shotgun (WGS) entry which is preliminary data.</text>
</comment>
<organism evidence="1 2">
    <name type="scientific">Didymella glomerata</name>
    <dbReference type="NCBI Taxonomy" id="749621"/>
    <lineage>
        <taxon>Eukaryota</taxon>
        <taxon>Fungi</taxon>
        <taxon>Dikarya</taxon>
        <taxon>Ascomycota</taxon>
        <taxon>Pezizomycotina</taxon>
        <taxon>Dothideomycetes</taxon>
        <taxon>Pleosporomycetidae</taxon>
        <taxon>Pleosporales</taxon>
        <taxon>Pleosporineae</taxon>
        <taxon>Didymellaceae</taxon>
        <taxon>Didymella</taxon>
    </lineage>
</organism>
<evidence type="ECO:0000313" key="1">
    <source>
        <dbReference type="EMBL" id="KAJ4339473.1"/>
    </source>
</evidence>
<dbReference type="OrthoDB" id="3793339at2759"/>
<protein>
    <submittedName>
        <fullName evidence="1">Uncharacterized protein</fullName>
    </submittedName>
</protein>
<reference evidence="1" key="1">
    <citation type="submission" date="2022-10" db="EMBL/GenBank/DDBJ databases">
        <title>Tapping the CABI collections for fungal endophytes: first genome assemblies for Collariella, Neodidymelliopsis, Ascochyta clinopodiicola, Didymella pomorum, Didymosphaeria variabile, Neocosmospora piperis and Neocucurbitaria cava.</title>
        <authorList>
            <person name="Hill R."/>
        </authorList>
    </citation>
    <scope>NUCLEOTIDE SEQUENCE</scope>
    <source>
        <strain evidence="1">IMI 360193</strain>
    </source>
</reference>
<accession>A0A9W9C1M2</accession>
<gene>
    <name evidence="1" type="ORF">N0V87_003171</name>
</gene>
<evidence type="ECO:0000313" key="2">
    <source>
        <dbReference type="Proteomes" id="UP001140562"/>
    </source>
</evidence>
<proteinExistence type="predicted"/>
<keyword evidence="2" id="KW-1185">Reference proteome</keyword>
<dbReference type="AlphaFoldDB" id="A0A9W9C1M2"/>
<dbReference type="EMBL" id="JAPEUV010000022">
    <property type="protein sequence ID" value="KAJ4339473.1"/>
    <property type="molecule type" value="Genomic_DNA"/>
</dbReference>
<sequence length="249" mass="28651">MEKKQRTEPYVLDDVDRISSWLRQATHEQYEDDMSELGQLTTIEPITPRRHPSLPTFYAEASPTDTAFSGHSVFDTPSSPGNGWIEDVFSDEVPDIIPGDDSKTRLDKEQKARLSKNQTLLDIDDSEAGSRVSCKRKGQAALCLLHRRQYPEEIRTSDATWCTTLKLLKLRSEDEETWKKKLELADELRHLNISQKDYKNWVLPLIESPRGDFRSYGTKIPKKYPSEGKGERMDKHSYQELCVALDCET</sequence>